<keyword evidence="2 5" id="KW-0540">Nuclease</keyword>
<comment type="subcellular location">
    <subcellularLocation>
        <location evidence="5 6">Cytoplasm</location>
    </subcellularLocation>
</comment>
<dbReference type="AlphaFoldDB" id="A0A1H7KSE8"/>
<organism evidence="9 10">
    <name type="scientific">Nitrosovibrio tenuis</name>
    <dbReference type="NCBI Taxonomy" id="1233"/>
    <lineage>
        <taxon>Bacteria</taxon>
        <taxon>Pseudomonadati</taxon>
        <taxon>Pseudomonadota</taxon>
        <taxon>Betaproteobacteria</taxon>
        <taxon>Nitrosomonadales</taxon>
        <taxon>Nitrosomonadaceae</taxon>
        <taxon>Nitrosovibrio</taxon>
    </lineage>
</organism>
<dbReference type="GO" id="GO:0008855">
    <property type="term" value="F:exodeoxyribonuclease VII activity"/>
    <property type="evidence" value="ECO:0007669"/>
    <property type="project" value="UniProtKB-UniRule"/>
</dbReference>
<evidence type="ECO:0000313" key="10">
    <source>
        <dbReference type="Proteomes" id="UP000198620"/>
    </source>
</evidence>
<dbReference type="InterPro" id="IPR003753">
    <property type="entry name" value="Exonuc_VII_L"/>
</dbReference>
<dbReference type="HAMAP" id="MF_00378">
    <property type="entry name" value="Exonuc_7_L"/>
    <property type="match status" value="1"/>
</dbReference>
<dbReference type="NCBIfam" id="TIGR00237">
    <property type="entry name" value="xseA"/>
    <property type="match status" value="1"/>
</dbReference>
<dbReference type="InterPro" id="IPR020579">
    <property type="entry name" value="Exonuc_VII_lsu_C"/>
</dbReference>
<sequence>MNLIMEMEIAREVLSVSDLNRSAKDLLEQAFPLLWVSGEISNIKRYGSGHWYFSLKDESSQVRCVMFRDKNQYLDWEPRDGMRVEVRALVTLYQARGDFQLSVETIRRSGRGSLFEAFEQLKARLRKEGLFDLGRKKPLPVFPKQIGIITSPAAAALHDVLSTLKRRMPSIPVIVYPAPVQGAGAGIKLAEAIRRAANRAECDVLILCRGGGSIEDLWAFNEEVVAYAIAECSIPIVSGVGHETDFTISDFVADIRAPTPTGASQLVCPAREELSHRVELARGHLRREMRRGIESRMQYSDMLGCRLIHPGKQIDDKFARLQRLRERLARSWRRESESRHWHLRELNQRLTVLRPDIDRMVERQHDLRLRFRRAIDAQLESRRMGLQRQQANLAHLNPESVLGRGYSIAYTADGTVLRNSAQIVPGDTIHVTFAKGWSKASIVEKGEENGRRKGKSNGQE</sequence>
<keyword evidence="1 5" id="KW-0963">Cytoplasm</keyword>
<dbReference type="CDD" id="cd04489">
    <property type="entry name" value="ExoVII_LU_OBF"/>
    <property type="match status" value="1"/>
</dbReference>
<dbReference type="InterPro" id="IPR025824">
    <property type="entry name" value="OB-fold_nuc-bd_dom"/>
</dbReference>
<comment type="function">
    <text evidence="5">Bidirectionally degrades single-stranded DNA into large acid-insoluble oligonucleotides, which are then degraded further into small acid-soluble oligonucleotides.</text>
</comment>
<dbReference type="Proteomes" id="UP000198620">
    <property type="component" value="Unassembled WGS sequence"/>
</dbReference>
<evidence type="ECO:0000256" key="1">
    <source>
        <dbReference type="ARBA" id="ARBA00022490"/>
    </source>
</evidence>
<keyword evidence="10" id="KW-1185">Reference proteome</keyword>
<name>A0A1H7KSE8_9PROT</name>
<evidence type="ECO:0000259" key="7">
    <source>
        <dbReference type="Pfam" id="PF02601"/>
    </source>
</evidence>
<evidence type="ECO:0000256" key="5">
    <source>
        <dbReference type="HAMAP-Rule" id="MF_00378"/>
    </source>
</evidence>
<dbReference type="Pfam" id="PF02601">
    <property type="entry name" value="Exonuc_VII_L"/>
    <property type="match status" value="1"/>
</dbReference>
<dbReference type="STRING" id="1233.SAMN05216387_103325"/>
<keyword evidence="3 5" id="KW-0378">Hydrolase</keyword>
<evidence type="ECO:0000256" key="6">
    <source>
        <dbReference type="RuleBase" id="RU004355"/>
    </source>
</evidence>
<feature type="domain" description="OB-fold nucleic acid binding" evidence="8">
    <location>
        <begin position="14"/>
        <end position="107"/>
    </location>
</feature>
<evidence type="ECO:0000259" key="8">
    <source>
        <dbReference type="Pfam" id="PF13742"/>
    </source>
</evidence>
<dbReference type="PANTHER" id="PTHR30008:SF0">
    <property type="entry name" value="EXODEOXYRIBONUCLEASE 7 LARGE SUBUNIT"/>
    <property type="match status" value="1"/>
</dbReference>
<evidence type="ECO:0000313" key="9">
    <source>
        <dbReference type="EMBL" id="SEK89719.1"/>
    </source>
</evidence>
<dbReference type="EMBL" id="FOBH01000003">
    <property type="protein sequence ID" value="SEK89719.1"/>
    <property type="molecule type" value="Genomic_DNA"/>
</dbReference>
<dbReference type="EC" id="3.1.11.6" evidence="5"/>
<accession>A0A1H7KSE8</accession>
<dbReference type="GO" id="GO:0003676">
    <property type="term" value="F:nucleic acid binding"/>
    <property type="evidence" value="ECO:0007669"/>
    <property type="project" value="InterPro"/>
</dbReference>
<comment type="similarity">
    <text evidence="5 6">Belongs to the XseA family.</text>
</comment>
<dbReference type="GO" id="GO:0005737">
    <property type="term" value="C:cytoplasm"/>
    <property type="evidence" value="ECO:0007669"/>
    <property type="project" value="UniProtKB-SubCell"/>
</dbReference>
<evidence type="ECO:0000256" key="4">
    <source>
        <dbReference type="ARBA" id="ARBA00022839"/>
    </source>
</evidence>
<reference evidence="9 10" key="1">
    <citation type="submission" date="2016-10" db="EMBL/GenBank/DDBJ databases">
        <authorList>
            <person name="de Groot N.N."/>
        </authorList>
    </citation>
    <scope>NUCLEOTIDE SEQUENCE [LARGE SCALE GENOMIC DNA]</scope>
    <source>
        <strain evidence="9 10">Nv1</strain>
    </source>
</reference>
<proteinExistence type="inferred from homology"/>
<keyword evidence="4 5" id="KW-0269">Exonuclease</keyword>
<dbReference type="PANTHER" id="PTHR30008">
    <property type="entry name" value="EXODEOXYRIBONUCLEASE 7 LARGE SUBUNIT"/>
    <property type="match status" value="1"/>
</dbReference>
<gene>
    <name evidence="5" type="primary">xseA</name>
    <name evidence="9" type="ORF">SAMN05216387_103325</name>
</gene>
<dbReference type="GO" id="GO:0009318">
    <property type="term" value="C:exodeoxyribonuclease VII complex"/>
    <property type="evidence" value="ECO:0007669"/>
    <property type="project" value="UniProtKB-UniRule"/>
</dbReference>
<dbReference type="RefSeq" id="WP_177171785.1">
    <property type="nucleotide sequence ID" value="NZ_FOBH01000003.1"/>
</dbReference>
<feature type="domain" description="Exonuclease VII large subunit C-terminal" evidence="7">
    <location>
        <begin position="130"/>
        <end position="440"/>
    </location>
</feature>
<dbReference type="Pfam" id="PF13742">
    <property type="entry name" value="tRNA_anti_2"/>
    <property type="match status" value="1"/>
</dbReference>
<evidence type="ECO:0000256" key="2">
    <source>
        <dbReference type="ARBA" id="ARBA00022722"/>
    </source>
</evidence>
<protein>
    <recommendedName>
        <fullName evidence="5">Exodeoxyribonuclease 7 large subunit</fullName>
        <ecNumber evidence="5">3.1.11.6</ecNumber>
    </recommendedName>
    <alternativeName>
        <fullName evidence="5">Exodeoxyribonuclease VII large subunit</fullName>
        <shortName evidence="5">Exonuclease VII large subunit</shortName>
    </alternativeName>
</protein>
<dbReference type="GO" id="GO:0006308">
    <property type="term" value="P:DNA catabolic process"/>
    <property type="evidence" value="ECO:0007669"/>
    <property type="project" value="UniProtKB-UniRule"/>
</dbReference>
<comment type="subunit">
    <text evidence="5">Heterooligomer composed of large and small subunits.</text>
</comment>
<comment type="catalytic activity">
    <reaction evidence="5 6">
        <text>Exonucleolytic cleavage in either 5'- to 3'- or 3'- to 5'-direction to yield nucleoside 5'-phosphates.</text>
        <dbReference type="EC" id="3.1.11.6"/>
    </reaction>
</comment>
<evidence type="ECO:0000256" key="3">
    <source>
        <dbReference type="ARBA" id="ARBA00022801"/>
    </source>
</evidence>